<evidence type="ECO:0000313" key="3">
    <source>
        <dbReference type="EMBL" id="ABQ13745.1"/>
    </source>
</evidence>
<dbReference type="InterPro" id="IPR056025">
    <property type="entry name" value="ACP_dom"/>
</dbReference>
<feature type="chain" id="PRO_5005334704" evidence="1">
    <location>
        <begin position="23"/>
        <end position="230"/>
    </location>
</feature>
<dbReference type="OrthoDB" id="5687244at2"/>
<feature type="domain" description="ACP-like" evidence="2">
    <location>
        <begin position="137"/>
        <end position="229"/>
    </location>
</feature>
<protein>
    <submittedName>
        <fullName evidence="3">Potential adhesin complex protein</fullName>
    </submittedName>
</protein>
<dbReference type="KEGG" id="dno:DNO_0725"/>
<name>A5EV15_DICNV</name>
<sequence>MKKEQFLAAALLVFGFSTAAHAELMSYRCDQDRKIDVVYSFNSAGVPTKAEVMIQGKKRVLNYNMDRSDNVDSFFNDKAGYELSSNIITRDDYHSSSIMIMSPKSEILFKNCSAAMSTIQPVMSEDAPSVDANVVTSVKQANYVCQQGKKMKVEYGFNEVGIPVYALVNFKGTKLKLPYDLDQSSEASTFFTKDGYVFAGDGMTVDTYRNSFMMLTAPSNEILYKMCKAR</sequence>
<reference evidence="3 4" key="1">
    <citation type="journal article" date="2007" name="Nat. Biotechnol.">
        <title>Genome sequence and identification of candidate vaccine antigens from the animal pathogen Dichelobacter nodosus.</title>
        <authorList>
            <person name="Myers G.S."/>
            <person name="Parker D."/>
            <person name="Al-Hasani K."/>
            <person name="Kennan R.M."/>
            <person name="Seemann T."/>
            <person name="Ren Q."/>
            <person name="Badger J.H."/>
            <person name="Selengut J.D."/>
            <person name="Deboy R.T."/>
            <person name="Tettelin H."/>
            <person name="Boyce J.D."/>
            <person name="McCarl V.P."/>
            <person name="Han X."/>
            <person name="Nelson W.C."/>
            <person name="Madupu R."/>
            <person name="Mohamoud Y."/>
            <person name="Holley T."/>
            <person name="Fedorova N."/>
            <person name="Khouri H."/>
            <person name="Bottomley S.P."/>
            <person name="Whittington R.J."/>
            <person name="Adler B."/>
            <person name="Songer J.G."/>
            <person name="Rood J.I."/>
            <person name="Paulsen I.T."/>
        </authorList>
    </citation>
    <scope>NUCLEOTIDE SEQUENCE [LARGE SCALE GENOMIC DNA]</scope>
    <source>
        <strain evidence="3 4">VCS1703A</strain>
    </source>
</reference>
<organism evidence="3 4">
    <name type="scientific">Dichelobacter nodosus (strain VCS1703A)</name>
    <dbReference type="NCBI Taxonomy" id="246195"/>
    <lineage>
        <taxon>Bacteria</taxon>
        <taxon>Pseudomonadati</taxon>
        <taxon>Pseudomonadota</taxon>
        <taxon>Gammaproteobacteria</taxon>
        <taxon>Cardiobacteriales</taxon>
        <taxon>Cardiobacteriaceae</taxon>
        <taxon>Dichelobacter</taxon>
    </lineage>
</organism>
<dbReference type="Pfam" id="PF24574">
    <property type="entry name" value="Nm-ACP"/>
    <property type="match status" value="2"/>
</dbReference>
<evidence type="ECO:0000313" key="4">
    <source>
        <dbReference type="Proteomes" id="UP000000248"/>
    </source>
</evidence>
<dbReference type="CDD" id="cd21836">
    <property type="entry name" value="adhesin_CP"/>
    <property type="match status" value="2"/>
</dbReference>
<evidence type="ECO:0000256" key="1">
    <source>
        <dbReference type="SAM" id="SignalP"/>
    </source>
</evidence>
<dbReference type="AlphaFoldDB" id="A5EV15"/>
<evidence type="ECO:0000259" key="2">
    <source>
        <dbReference type="Pfam" id="PF24574"/>
    </source>
</evidence>
<feature type="signal peptide" evidence="1">
    <location>
        <begin position="1"/>
        <end position="22"/>
    </location>
</feature>
<dbReference type="HOGENOM" id="CLU_1203272_0_0_6"/>
<dbReference type="EMBL" id="CP000513">
    <property type="protein sequence ID" value="ABQ13745.1"/>
    <property type="molecule type" value="Genomic_DNA"/>
</dbReference>
<accession>A5EV15</accession>
<dbReference type="RefSeq" id="WP_012031057.1">
    <property type="nucleotide sequence ID" value="NC_009446.1"/>
</dbReference>
<dbReference type="eggNOG" id="ENOG5032YVK">
    <property type="taxonomic scope" value="Bacteria"/>
</dbReference>
<feature type="domain" description="ACP-like" evidence="2">
    <location>
        <begin position="22"/>
        <end position="114"/>
    </location>
</feature>
<dbReference type="STRING" id="246195.DNO_0725"/>
<keyword evidence="4" id="KW-1185">Reference proteome</keyword>
<keyword evidence="1" id="KW-0732">Signal</keyword>
<proteinExistence type="predicted"/>
<gene>
    <name evidence="3" type="ordered locus">DNO_0725</name>
</gene>
<dbReference type="Proteomes" id="UP000000248">
    <property type="component" value="Chromosome"/>
</dbReference>